<evidence type="ECO:0000313" key="2">
    <source>
        <dbReference type="EMBL" id="GBP87634.1"/>
    </source>
</evidence>
<keyword evidence="3" id="KW-1185">Reference proteome</keyword>
<dbReference type="AlphaFoldDB" id="A0A4C1ZKN0"/>
<feature type="region of interest" description="Disordered" evidence="1">
    <location>
        <begin position="25"/>
        <end position="58"/>
    </location>
</feature>
<feature type="compositionally biased region" description="Basic residues" evidence="1">
    <location>
        <begin position="47"/>
        <end position="57"/>
    </location>
</feature>
<organism evidence="2 3">
    <name type="scientific">Eumeta variegata</name>
    <name type="common">Bagworm moth</name>
    <name type="synonym">Eumeta japonica</name>
    <dbReference type="NCBI Taxonomy" id="151549"/>
    <lineage>
        <taxon>Eukaryota</taxon>
        <taxon>Metazoa</taxon>
        <taxon>Ecdysozoa</taxon>
        <taxon>Arthropoda</taxon>
        <taxon>Hexapoda</taxon>
        <taxon>Insecta</taxon>
        <taxon>Pterygota</taxon>
        <taxon>Neoptera</taxon>
        <taxon>Endopterygota</taxon>
        <taxon>Lepidoptera</taxon>
        <taxon>Glossata</taxon>
        <taxon>Ditrysia</taxon>
        <taxon>Tineoidea</taxon>
        <taxon>Psychidae</taxon>
        <taxon>Oiketicinae</taxon>
        <taxon>Eumeta</taxon>
    </lineage>
</organism>
<proteinExistence type="predicted"/>
<accession>A0A4C1ZKN0</accession>
<dbReference type="Proteomes" id="UP000299102">
    <property type="component" value="Unassembled WGS sequence"/>
</dbReference>
<dbReference type="EMBL" id="BGZK01001872">
    <property type="protein sequence ID" value="GBP87634.1"/>
    <property type="molecule type" value="Genomic_DNA"/>
</dbReference>
<evidence type="ECO:0000256" key="1">
    <source>
        <dbReference type="SAM" id="MobiDB-lite"/>
    </source>
</evidence>
<comment type="caution">
    <text evidence="2">The sequence shown here is derived from an EMBL/GenBank/DDBJ whole genome shotgun (WGS) entry which is preliminary data.</text>
</comment>
<name>A0A4C1ZKN0_EUMVA</name>
<evidence type="ECO:0000313" key="3">
    <source>
        <dbReference type="Proteomes" id="UP000299102"/>
    </source>
</evidence>
<gene>
    <name evidence="2" type="ORF">EVAR_99958_1</name>
</gene>
<sequence>MGVPRMRQGWHLHTPPPSVYAPFTRSDLKNLDLPPPRPEAGSSFVRPRTRQGRRGPRVRPCGPAPWAWRYPALQRARALLLARRPPTVRLGLARSGRVSPIKCNGNVSTTIEINLAAFVSYNSWRRVDNHVSFPWPRCVPVFYAAIKTCCPIDKPAPGHTRPPFRPRPQVASPLAPFIDNRFFFLSDGDNVKRYRRYS</sequence>
<reference evidence="2 3" key="1">
    <citation type="journal article" date="2019" name="Commun. Biol.">
        <title>The bagworm genome reveals a unique fibroin gene that provides high tensile strength.</title>
        <authorList>
            <person name="Kono N."/>
            <person name="Nakamura H."/>
            <person name="Ohtoshi R."/>
            <person name="Tomita M."/>
            <person name="Numata K."/>
            <person name="Arakawa K."/>
        </authorList>
    </citation>
    <scope>NUCLEOTIDE SEQUENCE [LARGE SCALE GENOMIC DNA]</scope>
</reference>
<protein>
    <submittedName>
        <fullName evidence="2">Uncharacterized protein</fullName>
    </submittedName>
</protein>